<dbReference type="Proteomes" id="UP000449710">
    <property type="component" value="Unassembled WGS sequence"/>
</dbReference>
<dbReference type="Gene3D" id="6.10.250.3150">
    <property type="match status" value="1"/>
</dbReference>
<feature type="domain" description="Peptidoglycan hydrolase PcsB coiled-coil" evidence="6">
    <location>
        <begin position="107"/>
        <end position="171"/>
    </location>
</feature>
<dbReference type="SUPFAM" id="SSF51261">
    <property type="entry name" value="Duplicated hybrid motif"/>
    <property type="match status" value="1"/>
</dbReference>
<gene>
    <name evidence="7" type="ORF">ISALK_02425</name>
</gene>
<dbReference type="PANTHER" id="PTHR21666">
    <property type="entry name" value="PEPTIDASE-RELATED"/>
    <property type="match status" value="1"/>
</dbReference>
<accession>A0AA43XJ87</accession>
<feature type="compositionally biased region" description="Acidic residues" evidence="3">
    <location>
        <begin position="275"/>
        <end position="304"/>
    </location>
</feature>
<keyword evidence="1 4" id="KW-0732">Signal</keyword>
<dbReference type="InterPro" id="IPR057309">
    <property type="entry name" value="PcsB_CC"/>
</dbReference>
<comment type="caution">
    <text evidence="7">The sequence shown here is derived from an EMBL/GenBank/DDBJ whole genome shotgun (WGS) entry which is preliminary data.</text>
</comment>
<reference evidence="7 8" key="1">
    <citation type="submission" date="2019-04" db="EMBL/GenBank/DDBJ databases">
        <title>Isachenkonia alkalipeptolytica gen. nov. sp. nov. a new anaerobic, alkiliphilic organothrophic bacterium capable to reduce synthesized ferrihydrite isolated from a soda lake.</title>
        <authorList>
            <person name="Toshchakov S.V."/>
            <person name="Zavarzina D.G."/>
            <person name="Zhilina T.N."/>
            <person name="Kostrikina N.A."/>
            <person name="Kublanov I.V."/>
        </authorList>
    </citation>
    <scope>NUCLEOTIDE SEQUENCE [LARGE SCALE GENOMIC DNA]</scope>
    <source>
        <strain evidence="7 8">Z-1701</strain>
    </source>
</reference>
<sequence>MKKRKFLCLMMVFLLLISPALFSFAEEVDEVQDQLKEVEEEQREIEAKIEENEMEESEIIEKLEEIEMEIIEAEREIDDIESNISRVTEDIEVTEEELLEAKAGLGDKNELLGTRVAAMYRKGSISYIEILFGSRDFTELLSNMDMIRKIADHDVQLIEELEEQAALVAAKQDILEDQKSQLLSYQQDVENKVETLQVSRGTQKRLRVEIQSTIAEMEQELSEREEESEYLEGEIQRIEREIQERMEAEKRAAEEQARKEAEEQARREAERKAEEEAEREASEEEDAAEEREPEPEESEEEEEPSTPAEANRSWPVPGYRRISSAYGYRTHPIFGEWRPHWGIDIPAPMGTPIVASLSGEVMLSTYGPSYGNYVVIYHGEGISTLYAHNSQNHVSVGDRVEQGEVIASIGSTGYSTGPHLHYEVRVNGDPKVINPYHWLNE</sequence>
<protein>
    <recommendedName>
        <fullName evidence="9">Peptidoglycan DD-metalloendopeptidase family protein</fullName>
    </recommendedName>
</protein>
<dbReference type="PANTHER" id="PTHR21666:SF270">
    <property type="entry name" value="MUREIN HYDROLASE ACTIVATOR ENVC"/>
    <property type="match status" value="1"/>
</dbReference>
<evidence type="ECO:0008006" key="9">
    <source>
        <dbReference type="Google" id="ProtNLM"/>
    </source>
</evidence>
<feature type="compositionally biased region" description="Basic and acidic residues" evidence="3">
    <location>
        <begin position="246"/>
        <end position="274"/>
    </location>
</feature>
<evidence type="ECO:0000256" key="3">
    <source>
        <dbReference type="SAM" id="MobiDB-lite"/>
    </source>
</evidence>
<dbReference type="RefSeq" id="WP_160718670.1">
    <property type="nucleotide sequence ID" value="NZ_SUMG01000002.1"/>
</dbReference>
<evidence type="ECO:0000256" key="1">
    <source>
        <dbReference type="ARBA" id="ARBA00022729"/>
    </source>
</evidence>
<evidence type="ECO:0000256" key="2">
    <source>
        <dbReference type="SAM" id="Coils"/>
    </source>
</evidence>
<dbReference type="CDD" id="cd12797">
    <property type="entry name" value="M23_peptidase"/>
    <property type="match status" value="1"/>
</dbReference>
<dbReference type="Pfam" id="PF24568">
    <property type="entry name" value="CC_PcsB"/>
    <property type="match status" value="1"/>
</dbReference>
<feature type="domain" description="M23ase beta-sheet core" evidence="5">
    <location>
        <begin position="339"/>
        <end position="430"/>
    </location>
</feature>
<dbReference type="GO" id="GO:0004222">
    <property type="term" value="F:metalloendopeptidase activity"/>
    <property type="evidence" value="ECO:0007669"/>
    <property type="project" value="TreeGrafter"/>
</dbReference>
<dbReference type="Gene3D" id="2.70.70.10">
    <property type="entry name" value="Glucose Permease (Domain IIA)"/>
    <property type="match status" value="1"/>
</dbReference>
<dbReference type="EMBL" id="SUMG01000002">
    <property type="protein sequence ID" value="NBG87349.1"/>
    <property type="molecule type" value="Genomic_DNA"/>
</dbReference>
<dbReference type="Pfam" id="PF01551">
    <property type="entry name" value="Peptidase_M23"/>
    <property type="match status" value="1"/>
</dbReference>
<feature type="chain" id="PRO_5041443490" description="Peptidoglycan DD-metalloendopeptidase family protein" evidence="4">
    <location>
        <begin position="26"/>
        <end position="441"/>
    </location>
</feature>
<name>A0AA43XJ87_9CLOT</name>
<dbReference type="InterPro" id="IPR016047">
    <property type="entry name" value="M23ase_b-sheet_dom"/>
</dbReference>
<dbReference type="InterPro" id="IPR011055">
    <property type="entry name" value="Dup_hybrid_motif"/>
</dbReference>
<dbReference type="InterPro" id="IPR050570">
    <property type="entry name" value="Cell_wall_metabolism_enzyme"/>
</dbReference>
<evidence type="ECO:0000259" key="5">
    <source>
        <dbReference type="Pfam" id="PF01551"/>
    </source>
</evidence>
<keyword evidence="8" id="KW-1185">Reference proteome</keyword>
<feature type="signal peptide" evidence="4">
    <location>
        <begin position="1"/>
        <end position="25"/>
    </location>
</feature>
<feature type="coiled-coil region" evidence="2">
    <location>
        <begin position="21"/>
        <end position="97"/>
    </location>
</feature>
<evidence type="ECO:0000313" key="7">
    <source>
        <dbReference type="EMBL" id="NBG87349.1"/>
    </source>
</evidence>
<dbReference type="AlphaFoldDB" id="A0AA43XJ87"/>
<proteinExistence type="predicted"/>
<evidence type="ECO:0000259" key="6">
    <source>
        <dbReference type="Pfam" id="PF24568"/>
    </source>
</evidence>
<evidence type="ECO:0000313" key="8">
    <source>
        <dbReference type="Proteomes" id="UP000449710"/>
    </source>
</evidence>
<feature type="region of interest" description="Disordered" evidence="3">
    <location>
        <begin position="246"/>
        <end position="316"/>
    </location>
</feature>
<organism evidence="7 8">
    <name type="scientific">Isachenkonia alkalipeptolytica</name>
    <dbReference type="NCBI Taxonomy" id="2565777"/>
    <lineage>
        <taxon>Bacteria</taxon>
        <taxon>Bacillati</taxon>
        <taxon>Bacillota</taxon>
        <taxon>Clostridia</taxon>
        <taxon>Eubacteriales</taxon>
        <taxon>Clostridiaceae</taxon>
        <taxon>Isachenkonia</taxon>
    </lineage>
</organism>
<evidence type="ECO:0000256" key="4">
    <source>
        <dbReference type="SAM" id="SignalP"/>
    </source>
</evidence>
<keyword evidence="2" id="KW-0175">Coiled coil</keyword>